<dbReference type="PANTHER" id="PTHR40078">
    <property type="entry name" value="INTEGRAL MEMBRANE PROTEIN-RELATED"/>
    <property type="match status" value="1"/>
</dbReference>
<dbReference type="Pfam" id="PF19700">
    <property type="entry name" value="DUF6198"/>
    <property type="match status" value="1"/>
</dbReference>
<dbReference type="OrthoDB" id="1902994at2"/>
<dbReference type="Proteomes" id="UP000095209">
    <property type="component" value="Unassembled WGS sequence"/>
</dbReference>
<protein>
    <recommendedName>
        <fullName evidence="4">YitT family protein</fullName>
    </recommendedName>
</protein>
<evidence type="ECO:0000313" key="3">
    <source>
        <dbReference type="Proteomes" id="UP000095209"/>
    </source>
</evidence>
<feature type="transmembrane region" description="Helical" evidence="1">
    <location>
        <begin position="12"/>
        <end position="30"/>
    </location>
</feature>
<dbReference type="PANTHER" id="PTHR40078:SF1">
    <property type="entry name" value="INTEGRAL MEMBRANE PROTEIN"/>
    <property type="match status" value="1"/>
</dbReference>
<dbReference type="EMBL" id="MJEH01000030">
    <property type="protein sequence ID" value="OEH92388.1"/>
    <property type="molecule type" value="Genomic_DNA"/>
</dbReference>
<organism evidence="2 3">
    <name type="scientific">Bacillus solimangrovi</name>
    <dbReference type="NCBI Taxonomy" id="1305675"/>
    <lineage>
        <taxon>Bacteria</taxon>
        <taxon>Bacillati</taxon>
        <taxon>Bacillota</taxon>
        <taxon>Bacilli</taxon>
        <taxon>Bacillales</taxon>
        <taxon>Bacillaceae</taxon>
        <taxon>Bacillus</taxon>
    </lineage>
</organism>
<feature type="transmembrane region" description="Helical" evidence="1">
    <location>
        <begin position="108"/>
        <end position="126"/>
    </location>
</feature>
<feature type="transmembrane region" description="Helical" evidence="1">
    <location>
        <begin position="42"/>
        <end position="63"/>
    </location>
</feature>
<proteinExistence type="predicted"/>
<comment type="caution">
    <text evidence="2">The sequence shown here is derived from an EMBL/GenBank/DDBJ whole genome shotgun (WGS) entry which is preliminary data.</text>
</comment>
<sequence length="210" mass="23062">MRLSWLKVNFYTIGILILTLGIALTIQSQLGTSPFDALLVGLYRTVGLTVGSWEIIVGAIMVLGNALAERKRPEYLALLTSLITGIGIDFWLFVLRDFVHPDILVWKVVWFTIGMIISAIGIATYLQANFAPIPMDRSMLVLRNKTGWSFAVSRTVVSVGLLIFAFIFNGPIGIGTLLIATLSGPLINMCIPYADILEKNLTKQKECISG</sequence>
<keyword evidence="3" id="KW-1185">Reference proteome</keyword>
<feature type="transmembrane region" description="Helical" evidence="1">
    <location>
        <begin position="174"/>
        <end position="194"/>
    </location>
</feature>
<dbReference type="InterPro" id="IPR038750">
    <property type="entry name" value="YczE/YyaS-like"/>
</dbReference>
<evidence type="ECO:0000313" key="2">
    <source>
        <dbReference type="EMBL" id="OEH92388.1"/>
    </source>
</evidence>
<evidence type="ECO:0000256" key="1">
    <source>
        <dbReference type="SAM" id="Phobius"/>
    </source>
</evidence>
<dbReference type="AlphaFoldDB" id="A0A1E5LE77"/>
<keyword evidence="1" id="KW-0472">Membrane</keyword>
<evidence type="ECO:0008006" key="4">
    <source>
        <dbReference type="Google" id="ProtNLM"/>
    </source>
</evidence>
<dbReference type="RefSeq" id="WP_069717604.1">
    <property type="nucleotide sequence ID" value="NZ_MJEH01000030.1"/>
</dbReference>
<feature type="transmembrane region" description="Helical" evidence="1">
    <location>
        <begin position="147"/>
        <end position="168"/>
    </location>
</feature>
<keyword evidence="1" id="KW-0812">Transmembrane</keyword>
<reference evidence="2 3" key="1">
    <citation type="submission" date="2016-08" db="EMBL/GenBank/DDBJ databases">
        <title>Genome of Bacillus solimangrovi GH2-4.</title>
        <authorList>
            <person name="Lim S."/>
            <person name="Kim B.-C."/>
        </authorList>
    </citation>
    <scope>NUCLEOTIDE SEQUENCE [LARGE SCALE GENOMIC DNA]</scope>
    <source>
        <strain evidence="2 3">GH2-4</strain>
    </source>
</reference>
<feature type="transmembrane region" description="Helical" evidence="1">
    <location>
        <begin position="75"/>
        <end position="96"/>
    </location>
</feature>
<gene>
    <name evidence="2" type="ORF">BFG57_16230</name>
</gene>
<keyword evidence="1" id="KW-1133">Transmembrane helix</keyword>
<accession>A0A1E5LE77</accession>
<name>A0A1E5LE77_9BACI</name>